<feature type="coiled-coil region" evidence="1">
    <location>
        <begin position="310"/>
        <end position="337"/>
    </location>
</feature>
<keyword evidence="3" id="KW-0472">Membrane</keyword>
<feature type="compositionally biased region" description="Pro residues" evidence="2">
    <location>
        <begin position="472"/>
        <end position="482"/>
    </location>
</feature>
<proteinExistence type="predicted"/>
<feature type="region of interest" description="Disordered" evidence="2">
    <location>
        <begin position="341"/>
        <end position="628"/>
    </location>
</feature>
<feature type="transmembrane region" description="Helical" evidence="3">
    <location>
        <begin position="29"/>
        <end position="49"/>
    </location>
</feature>
<protein>
    <submittedName>
        <fullName evidence="4">Uncharacterized protein</fullName>
    </submittedName>
</protein>
<sequence>MLIRIPAALTFPSGTIISPRSTDNTDQNVAMVLGVIFGVVGFIILLCLFTCCCGACRLRTIPIDGEDVEKSSSDGCCDGGGGGVCRSPRQKGQAWRRVETREEVKERVVGGRGAGGVSRPGMARLGNPRPLQDHYHHRSLPRLRPDLPHPREVRGLSPAPPVHVGNGVPDLRFPISEGSSSDSESINIGTPSVMPMRAPSPPRPLRAPIRPPVSLLPRVIPPRTIIQPVAVHPRNAVTRPEFEDAIDDVETLVGARIEGAKAKIESELEEERRQRRLEIFESNAVQEEILNELEERRKRDLEALGSNVRHRVMEEDIEELKERTTNLEYENQRTKDTLISIANRPKTPPPPVVINNTCRPLHRSNSRKFEHIDDTTSSDSGFGGTMRPMGPGPPPPAPPPSPGFSPSLGDDFLTGSGPARFESPPSSPSSLSQPFRPPRSPFNGPGMLFPEGSLDEGSGGFQTAASSQPSPRTTPRPPPPSRRPSIEYPMPPQQEAPIPPNSRPPPLHPRPTPGQAFRRPPLRTIFLGAGEDYYPPSSMDRSISGGPPSPKFRGMPPMRRFPNTPGGISGGRRSSEDIRAPPASRHTLPPESINRGRRRSRDQDPRRGRMRRGSDPLGGPPQAGFTNLRGRNASIVSNHVAFAPSDEFELYSAQSHGFDDGSSIAAGIPAPLIPPNMMPTFQPQLRQTNWSGRRNSFHGAVHERMAYPGSQPARSDLNLQSDTMSEDSYSTDRIRGTARRTSSTVAEPWVDGERERHLRNLQRVAGGMETIPSQDTSMSETNNINVGRERVGSGGSGVDRDGRFRYDRYSEYGPM</sequence>
<keyword evidence="3" id="KW-1133">Transmembrane helix</keyword>
<feature type="compositionally biased region" description="Pro residues" evidence="2">
    <location>
        <begin position="489"/>
        <end position="512"/>
    </location>
</feature>
<comment type="caution">
    <text evidence="4">The sequence shown here is derived from an EMBL/GenBank/DDBJ whole genome shotgun (WGS) entry which is preliminary data.</text>
</comment>
<feature type="region of interest" description="Disordered" evidence="2">
    <location>
        <begin position="176"/>
        <end position="204"/>
    </location>
</feature>
<feature type="region of interest" description="Disordered" evidence="2">
    <location>
        <begin position="106"/>
        <end position="136"/>
    </location>
</feature>
<feature type="compositionally biased region" description="Basic and acidic residues" evidence="2">
    <location>
        <begin position="798"/>
        <end position="815"/>
    </location>
</feature>
<evidence type="ECO:0000256" key="3">
    <source>
        <dbReference type="SAM" id="Phobius"/>
    </source>
</evidence>
<dbReference type="EMBL" id="JAVHJL010000003">
    <property type="protein sequence ID" value="KAK6506677.1"/>
    <property type="molecule type" value="Genomic_DNA"/>
</dbReference>
<feature type="region of interest" description="Disordered" evidence="2">
    <location>
        <begin position="723"/>
        <end position="750"/>
    </location>
</feature>
<dbReference type="Proteomes" id="UP001370758">
    <property type="component" value="Unassembled WGS sequence"/>
</dbReference>
<feature type="compositionally biased region" description="Pro residues" evidence="2">
    <location>
        <begin position="390"/>
        <end position="403"/>
    </location>
</feature>
<evidence type="ECO:0000313" key="4">
    <source>
        <dbReference type="EMBL" id="KAK6506677.1"/>
    </source>
</evidence>
<keyword evidence="3" id="KW-0812">Transmembrane</keyword>
<evidence type="ECO:0000256" key="2">
    <source>
        <dbReference type="SAM" id="MobiDB-lite"/>
    </source>
</evidence>
<evidence type="ECO:0000313" key="5">
    <source>
        <dbReference type="Proteomes" id="UP001370758"/>
    </source>
</evidence>
<feature type="compositionally biased region" description="Low complexity" evidence="2">
    <location>
        <begin position="176"/>
        <end position="197"/>
    </location>
</feature>
<feature type="compositionally biased region" description="Polar residues" evidence="2">
    <location>
        <begin position="771"/>
        <end position="785"/>
    </location>
</feature>
<gene>
    <name evidence="4" type="ORF">TWF481_005136</name>
</gene>
<organism evidence="4 5">
    <name type="scientific">Arthrobotrys musiformis</name>
    <dbReference type="NCBI Taxonomy" id="47236"/>
    <lineage>
        <taxon>Eukaryota</taxon>
        <taxon>Fungi</taxon>
        <taxon>Dikarya</taxon>
        <taxon>Ascomycota</taxon>
        <taxon>Pezizomycotina</taxon>
        <taxon>Orbiliomycetes</taxon>
        <taxon>Orbiliales</taxon>
        <taxon>Orbiliaceae</taxon>
        <taxon>Arthrobotrys</taxon>
    </lineage>
</organism>
<feature type="compositionally biased region" description="Low complexity" evidence="2">
    <location>
        <begin position="420"/>
        <end position="434"/>
    </location>
</feature>
<keyword evidence="1" id="KW-0175">Coiled coil</keyword>
<keyword evidence="5" id="KW-1185">Reference proteome</keyword>
<reference evidence="4 5" key="1">
    <citation type="submission" date="2023-08" db="EMBL/GenBank/DDBJ databases">
        <authorList>
            <person name="Palmer J.M."/>
        </authorList>
    </citation>
    <scope>NUCLEOTIDE SEQUENCE [LARGE SCALE GENOMIC DNA]</scope>
    <source>
        <strain evidence="4 5">TWF481</strain>
    </source>
</reference>
<dbReference type="AlphaFoldDB" id="A0AAV9WEK0"/>
<evidence type="ECO:0000256" key="1">
    <source>
        <dbReference type="SAM" id="Coils"/>
    </source>
</evidence>
<feature type="region of interest" description="Disordered" evidence="2">
    <location>
        <begin position="771"/>
        <end position="815"/>
    </location>
</feature>
<name>A0AAV9WEK0_9PEZI</name>
<accession>A0AAV9WEK0</accession>